<sequence>MESTGRTYDESKVALVATIAWAIWGNRNEVRNGSKKKSGNELVQWTSHYLKEYYAALERPATVPAVQVTM</sequence>
<protein>
    <submittedName>
        <fullName evidence="1">Uncharacterized protein</fullName>
    </submittedName>
</protein>
<accession>A0A7N2KNN9</accession>
<keyword evidence="2" id="KW-1185">Reference proteome</keyword>
<organism evidence="1 2">
    <name type="scientific">Quercus lobata</name>
    <name type="common">Valley oak</name>
    <dbReference type="NCBI Taxonomy" id="97700"/>
    <lineage>
        <taxon>Eukaryota</taxon>
        <taxon>Viridiplantae</taxon>
        <taxon>Streptophyta</taxon>
        <taxon>Embryophyta</taxon>
        <taxon>Tracheophyta</taxon>
        <taxon>Spermatophyta</taxon>
        <taxon>Magnoliopsida</taxon>
        <taxon>eudicotyledons</taxon>
        <taxon>Gunneridae</taxon>
        <taxon>Pentapetalae</taxon>
        <taxon>rosids</taxon>
        <taxon>fabids</taxon>
        <taxon>Fagales</taxon>
        <taxon>Fagaceae</taxon>
        <taxon>Quercus</taxon>
    </lineage>
</organism>
<evidence type="ECO:0000313" key="1">
    <source>
        <dbReference type="EnsemblPlants" id="QL01p026531:mrna"/>
    </source>
</evidence>
<dbReference type="Proteomes" id="UP000594261">
    <property type="component" value="Chromosome 1"/>
</dbReference>
<dbReference type="InParanoid" id="A0A7N2KNN9"/>
<reference evidence="1" key="2">
    <citation type="submission" date="2021-01" db="UniProtKB">
        <authorList>
            <consortium name="EnsemblPlants"/>
        </authorList>
    </citation>
    <scope>IDENTIFICATION</scope>
</reference>
<proteinExistence type="predicted"/>
<name>A0A7N2KNN9_QUELO</name>
<dbReference type="EnsemblPlants" id="QL01p026531:mrna">
    <property type="protein sequence ID" value="QL01p026531:mrna"/>
    <property type="gene ID" value="QL01p026531"/>
</dbReference>
<dbReference type="Gramene" id="QL01p026531:mrna">
    <property type="protein sequence ID" value="QL01p026531:mrna"/>
    <property type="gene ID" value="QL01p026531"/>
</dbReference>
<evidence type="ECO:0000313" key="2">
    <source>
        <dbReference type="Proteomes" id="UP000594261"/>
    </source>
</evidence>
<reference evidence="1 2" key="1">
    <citation type="journal article" date="2016" name="G3 (Bethesda)">
        <title>First Draft Assembly and Annotation of the Genome of a California Endemic Oak Quercus lobata Nee (Fagaceae).</title>
        <authorList>
            <person name="Sork V.L."/>
            <person name="Fitz-Gibbon S.T."/>
            <person name="Puiu D."/>
            <person name="Crepeau M."/>
            <person name="Gugger P.F."/>
            <person name="Sherman R."/>
            <person name="Stevens K."/>
            <person name="Langley C.H."/>
            <person name="Pellegrini M."/>
            <person name="Salzberg S.L."/>
        </authorList>
    </citation>
    <scope>NUCLEOTIDE SEQUENCE [LARGE SCALE GENOMIC DNA]</scope>
    <source>
        <strain evidence="1 2">cv. SW786</strain>
    </source>
</reference>
<dbReference type="AlphaFoldDB" id="A0A7N2KNN9"/>
<dbReference type="EMBL" id="LRBV02000001">
    <property type="status" value="NOT_ANNOTATED_CDS"/>
    <property type="molecule type" value="Genomic_DNA"/>
</dbReference>